<organism evidence="6 7">
    <name type="scientific">Henosepilachna vigintioctopunctata</name>
    <dbReference type="NCBI Taxonomy" id="420089"/>
    <lineage>
        <taxon>Eukaryota</taxon>
        <taxon>Metazoa</taxon>
        <taxon>Ecdysozoa</taxon>
        <taxon>Arthropoda</taxon>
        <taxon>Hexapoda</taxon>
        <taxon>Insecta</taxon>
        <taxon>Pterygota</taxon>
        <taxon>Neoptera</taxon>
        <taxon>Endopterygota</taxon>
        <taxon>Coleoptera</taxon>
        <taxon>Polyphaga</taxon>
        <taxon>Cucujiformia</taxon>
        <taxon>Coccinelloidea</taxon>
        <taxon>Coccinellidae</taxon>
        <taxon>Epilachninae</taxon>
        <taxon>Epilachnini</taxon>
        <taxon>Henosepilachna</taxon>
    </lineage>
</organism>
<dbReference type="PANTHER" id="PTHR44675">
    <property type="entry name" value="PAK1 INTERACTING PROTEIN 1"/>
    <property type="match status" value="1"/>
</dbReference>
<dbReference type="InterPro" id="IPR036322">
    <property type="entry name" value="WD40_repeat_dom_sf"/>
</dbReference>
<dbReference type="SMART" id="SM00320">
    <property type="entry name" value="WD40"/>
    <property type="match status" value="5"/>
</dbReference>
<dbReference type="InterPro" id="IPR019775">
    <property type="entry name" value="WD40_repeat_CS"/>
</dbReference>
<dbReference type="PANTHER" id="PTHR44675:SF1">
    <property type="entry name" value="P21-ACTIVATED PROTEIN KINASE-INTERACTING PROTEIN 1"/>
    <property type="match status" value="1"/>
</dbReference>
<keyword evidence="7" id="KW-1185">Reference proteome</keyword>
<dbReference type="PROSITE" id="PS50082">
    <property type="entry name" value="WD_REPEATS_2"/>
    <property type="match status" value="2"/>
</dbReference>
<feature type="repeat" description="WD" evidence="4">
    <location>
        <begin position="75"/>
        <end position="105"/>
    </location>
</feature>
<sequence>MSSYDFEIVIGTYEHFLLGYLCSVKDEEVKQSFASHDHTSSIKSISHSGQYLASGGADDRIIIYDLNVRKECTMLVHHDSAVTSLQFTNKHTHLISGSSDGVLAITRVGNWTLEKKWDKAHKGSSILDIALHPSGKLALTIGGDNTLRTWNLIKGRQAYAINLNTKSKDSKTLERIIWSPNGTNFILYGGKYTEIWSIETGGMLKFIAYDEKVTSCIWLNVDKLIVGHENGQLSLVNINDASKILKDAHNARIKAIAKYNNWIVSIASDGKFKVWSENLDELIEQSTGCRPTCLCIVPTLQIKKESSDEEEIIENNVPKMNTKSRVIITEENSDEEKSEDVIKKIPKKKRKHK</sequence>
<evidence type="ECO:0000313" key="6">
    <source>
        <dbReference type="EMBL" id="KAK9887030.1"/>
    </source>
</evidence>
<evidence type="ECO:0000256" key="2">
    <source>
        <dbReference type="ARBA" id="ARBA00022737"/>
    </source>
</evidence>
<evidence type="ECO:0000256" key="3">
    <source>
        <dbReference type="ARBA" id="ARBA00045213"/>
    </source>
</evidence>
<dbReference type="Pfam" id="PF00400">
    <property type="entry name" value="WD40"/>
    <property type="match status" value="3"/>
</dbReference>
<feature type="compositionally biased region" description="Basic residues" evidence="5">
    <location>
        <begin position="344"/>
        <end position="353"/>
    </location>
</feature>
<protein>
    <recommendedName>
        <fullName evidence="8">P21-activated protein kinase-interacting protein 1-like</fullName>
    </recommendedName>
</protein>
<dbReference type="InterPro" id="IPR015943">
    <property type="entry name" value="WD40/YVTN_repeat-like_dom_sf"/>
</dbReference>
<evidence type="ECO:0000256" key="4">
    <source>
        <dbReference type="PROSITE-ProRule" id="PRU00221"/>
    </source>
</evidence>
<feature type="region of interest" description="Disordered" evidence="5">
    <location>
        <begin position="324"/>
        <end position="353"/>
    </location>
</feature>
<reference evidence="6 7" key="1">
    <citation type="submission" date="2023-03" db="EMBL/GenBank/DDBJ databases">
        <title>Genome insight into feeding habits of ladybird beetles.</title>
        <authorList>
            <person name="Li H.-S."/>
            <person name="Huang Y.-H."/>
            <person name="Pang H."/>
        </authorList>
    </citation>
    <scope>NUCLEOTIDE SEQUENCE [LARGE SCALE GENOMIC DNA]</scope>
    <source>
        <strain evidence="6">SYSU_2023b</strain>
        <tissue evidence="6">Whole body</tissue>
    </source>
</reference>
<dbReference type="PROSITE" id="PS00678">
    <property type="entry name" value="WD_REPEATS_1"/>
    <property type="match status" value="1"/>
</dbReference>
<dbReference type="Proteomes" id="UP001431783">
    <property type="component" value="Unassembled WGS sequence"/>
</dbReference>
<dbReference type="SUPFAM" id="SSF50978">
    <property type="entry name" value="WD40 repeat-like"/>
    <property type="match status" value="1"/>
</dbReference>
<evidence type="ECO:0000256" key="1">
    <source>
        <dbReference type="ARBA" id="ARBA00022574"/>
    </source>
</evidence>
<gene>
    <name evidence="6" type="ORF">WA026_019956</name>
</gene>
<proteinExistence type="predicted"/>
<dbReference type="EMBL" id="JARQZJ010000104">
    <property type="protein sequence ID" value="KAK9887030.1"/>
    <property type="molecule type" value="Genomic_DNA"/>
</dbReference>
<comment type="caution">
    <text evidence="6">The sequence shown here is derived from an EMBL/GenBank/DDBJ whole genome shotgun (WGS) entry which is preliminary data.</text>
</comment>
<dbReference type="AlphaFoldDB" id="A0AAW1V4C5"/>
<comment type="function">
    <text evidence="3">Negatively regulates the PAK1 kinase. PAK1 is a member of the PAK kinase family, which has been shown to play a positive role in the regulation of signaling pathways involving MAPK8 and RELA. PAK1 exists as an inactive homodimer, which is activated by binding of small GTPases such as CDC42 to an N-terminal regulatory domain. PAK1IP1 also binds to the N-terminus of PAK1, and inhibits the specific activation of PAK1 by CDC42. May be involved in ribosomal large subunit assembly.</text>
</comment>
<evidence type="ECO:0000256" key="5">
    <source>
        <dbReference type="SAM" id="MobiDB-lite"/>
    </source>
</evidence>
<dbReference type="InterPro" id="IPR001680">
    <property type="entry name" value="WD40_rpt"/>
</dbReference>
<evidence type="ECO:0008006" key="8">
    <source>
        <dbReference type="Google" id="ProtNLM"/>
    </source>
</evidence>
<evidence type="ECO:0000313" key="7">
    <source>
        <dbReference type="Proteomes" id="UP001431783"/>
    </source>
</evidence>
<feature type="repeat" description="WD" evidence="4">
    <location>
        <begin position="124"/>
        <end position="160"/>
    </location>
</feature>
<dbReference type="InterPro" id="IPR051959">
    <property type="entry name" value="PAK1-Kinase_Regulator"/>
</dbReference>
<name>A0AAW1V4C5_9CUCU</name>
<accession>A0AAW1V4C5</accession>
<keyword evidence="1 4" id="KW-0853">WD repeat</keyword>
<keyword evidence="2" id="KW-0677">Repeat</keyword>
<dbReference type="Gene3D" id="2.130.10.10">
    <property type="entry name" value="YVTN repeat-like/Quinoprotein amine dehydrogenase"/>
    <property type="match status" value="2"/>
</dbReference>